<accession>A0A8H7RGG6</accession>
<proteinExistence type="predicted"/>
<dbReference type="AlphaFoldDB" id="A0A8H7RGG6"/>
<dbReference type="Proteomes" id="UP000603453">
    <property type="component" value="Unassembled WGS sequence"/>
</dbReference>
<name>A0A8H7RGG6_9FUNG</name>
<gene>
    <name evidence="1" type="ORF">INT47_000134</name>
</gene>
<reference evidence="1" key="1">
    <citation type="submission" date="2020-12" db="EMBL/GenBank/DDBJ databases">
        <title>Metabolic potential, ecology and presence of endohyphal bacteria is reflected in genomic diversity of Mucoromycotina.</title>
        <authorList>
            <person name="Muszewska A."/>
            <person name="Okrasinska A."/>
            <person name="Steczkiewicz K."/>
            <person name="Drgas O."/>
            <person name="Orlowska M."/>
            <person name="Perlinska-Lenart U."/>
            <person name="Aleksandrzak-Piekarczyk T."/>
            <person name="Szatraj K."/>
            <person name="Zielenkiewicz U."/>
            <person name="Pilsyk S."/>
            <person name="Malc E."/>
            <person name="Mieczkowski P."/>
            <person name="Kruszewska J.S."/>
            <person name="Biernat P."/>
            <person name="Pawlowska J."/>
        </authorList>
    </citation>
    <scope>NUCLEOTIDE SEQUENCE</scope>
    <source>
        <strain evidence="1">WA0000017839</strain>
    </source>
</reference>
<dbReference type="OrthoDB" id="2384637at2759"/>
<dbReference type="Pfam" id="PF12855">
    <property type="entry name" value="Ecl1"/>
    <property type="match status" value="1"/>
</dbReference>
<keyword evidence="2" id="KW-1185">Reference proteome</keyword>
<dbReference type="InterPro" id="IPR024368">
    <property type="entry name" value="Ecl1/2/3"/>
</dbReference>
<evidence type="ECO:0000313" key="2">
    <source>
        <dbReference type="Proteomes" id="UP000603453"/>
    </source>
</evidence>
<organism evidence="1 2">
    <name type="scientific">Mucor saturninus</name>
    <dbReference type="NCBI Taxonomy" id="64648"/>
    <lineage>
        <taxon>Eukaryota</taxon>
        <taxon>Fungi</taxon>
        <taxon>Fungi incertae sedis</taxon>
        <taxon>Mucoromycota</taxon>
        <taxon>Mucoromycotina</taxon>
        <taxon>Mucoromycetes</taxon>
        <taxon>Mucorales</taxon>
        <taxon>Mucorineae</taxon>
        <taxon>Mucoraceae</taxon>
        <taxon>Mucor</taxon>
    </lineage>
</organism>
<sequence length="76" mass="8752">MTDLNWCTYCDSSISQTSNSLYCSEQCLRSDALLRHPSLGYEYPEFKHFFRKSGFIDDKQLSGKLATTDMNNNGRN</sequence>
<comment type="caution">
    <text evidence="1">The sequence shown here is derived from an EMBL/GenBank/DDBJ whole genome shotgun (WGS) entry which is preliminary data.</text>
</comment>
<dbReference type="EMBL" id="JAEPRD010000010">
    <property type="protein sequence ID" value="KAG2210974.1"/>
    <property type="molecule type" value="Genomic_DNA"/>
</dbReference>
<evidence type="ECO:0000313" key="1">
    <source>
        <dbReference type="EMBL" id="KAG2210974.1"/>
    </source>
</evidence>
<protein>
    <submittedName>
        <fullName evidence="1">Uncharacterized protein</fullName>
    </submittedName>
</protein>